<comment type="caution">
    <text evidence="7">The sequence shown here is derived from an EMBL/GenBank/DDBJ whole genome shotgun (WGS) entry which is preliminary data.</text>
</comment>
<keyword evidence="3" id="KW-0479">Metal-binding</keyword>
<dbReference type="InterPro" id="IPR004183">
    <property type="entry name" value="Xdiol_dOase_suB"/>
</dbReference>
<evidence type="ECO:0000256" key="2">
    <source>
        <dbReference type="ARBA" id="ARBA00007581"/>
    </source>
</evidence>
<dbReference type="PANTHER" id="PTHR30096">
    <property type="entry name" value="4,5-DOPA DIOXYGENASE EXTRADIOL-LIKE PROTEIN"/>
    <property type="match status" value="1"/>
</dbReference>
<evidence type="ECO:0000313" key="8">
    <source>
        <dbReference type="Proteomes" id="UP000553034"/>
    </source>
</evidence>
<dbReference type="Pfam" id="PF02900">
    <property type="entry name" value="LigB"/>
    <property type="match status" value="1"/>
</dbReference>
<dbReference type="PANTHER" id="PTHR30096:SF0">
    <property type="entry name" value="4,5-DOPA DIOXYGENASE EXTRADIOL-LIKE PROTEIN"/>
    <property type="match status" value="1"/>
</dbReference>
<name>A0A840EKZ6_9FLAO</name>
<feature type="domain" description="Extradiol ring-cleavage dioxygenase class III enzyme subunit B" evidence="6">
    <location>
        <begin position="58"/>
        <end position="263"/>
    </location>
</feature>
<dbReference type="RefSeq" id="WP_183475454.1">
    <property type="nucleotide sequence ID" value="NZ_JACIFO010000001.1"/>
</dbReference>
<evidence type="ECO:0000259" key="6">
    <source>
        <dbReference type="Pfam" id="PF02900"/>
    </source>
</evidence>
<dbReference type="CDD" id="cd07363">
    <property type="entry name" value="45_DOPA_Dioxygenase"/>
    <property type="match status" value="1"/>
</dbReference>
<proteinExistence type="inferred from homology"/>
<keyword evidence="5 7" id="KW-0560">Oxidoreductase</keyword>
<organism evidence="7 8">
    <name type="scientific">Mesonia hippocampi</name>
    <dbReference type="NCBI Taxonomy" id="1628250"/>
    <lineage>
        <taxon>Bacteria</taxon>
        <taxon>Pseudomonadati</taxon>
        <taxon>Bacteroidota</taxon>
        <taxon>Flavobacteriia</taxon>
        <taxon>Flavobacteriales</taxon>
        <taxon>Flavobacteriaceae</taxon>
        <taxon>Mesonia</taxon>
    </lineage>
</organism>
<accession>A0A840EKZ6</accession>
<comment type="similarity">
    <text evidence="2">Belongs to the DODA-type extradiol aromatic ring-opening dioxygenase family.</text>
</comment>
<keyword evidence="8" id="KW-1185">Reference proteome</keyword>
<dbReference type="SUPFAM" id="SSF53213">
    <property type="entry name" value="LigB-like"/>
    <property type="match status" value="1"/>
</dbReference>
<evidence type="ECO:0000256" key="1">
    <source>
        <dbReference type="ARBA" id="ARBA00001947"/>
    </source>
</evidence>
<dbReference type="GO" id="GO:0016702">
    <property type="term" value="F:oxidoreductase activity, acting on single donors with incorporation of molecular oxygen, incorporation of two atoms of oxygen"/>
    <property type="evidence" value="ECO:0007669"/>
    <property type="project" value="UniProtKB-ARBA"/>
</dbReference>
<dbReference type="GO" id="GO:0008270">
    <property type="term" value="F:zinc ion binding"/>
    <property type="evidence" value="ECO:0007669"/>
    <property type="project" value="InterPro"/>
</dbReference>
<dbReference type="AlphaFoldDB" id="A0A840EKZ6"/>
<dbReference type="Proteomes" id="UP000553034">
    <property type="component" value="Unassembled WGS sequence"/>
</dbReference>
<gene>
    <name evidence="7" type="ORF">GGR32_000067</name>
</gene>
<evidence type="ECO:0000256" key="5">
    <source>
        <dbReference type="ARBA" id="ARBA00023002"/>
    </source>
</evidence>
<dbReference type="PIRSF" id="PIRSF006157">
    <property type="entry name" value="Doxgns_DODA"/>
    <property type="match status" value="1"/>
</dbReference>
<keyword evidence="4" id="KW-0862">Zinc</keyword>
<protein>
    <submittedName>
        <fullName evidence="7">4,5-DOPA dioxygenase extradiol</fullName>
        <ecNumber evidence="7">1.13.11.-</ecNumber>
    </submittedName>
</protein>
<comment type="cofactor">
    <cofactor evidence="1">
        <name>Zn(2+)</name>
        <dbReference type="ChEBI" id="CHEBI:29105"/>
    </cofactor>
</comment>
<dbReference type="GO" id="GO:0008198">
    <property type="term" value="F:ferrous iron binding"/>
    <property type="evidence" value="ECO:0007669"/>
    <property type="project" value="InterPro"/>
</dbReference>
<dbReference type="EC" id="1.13.11.-" evidence="7"/>
<dbReference type="Gene3D" id="3.40.830.10">
    <property type="entry name" value="LigB-like"/>
    <property type="match status" value="1"/>
</dbReference>
<dbReference type="InterPro" id="IPR014436">
    <property type="entry name" value="Extradiol_dOase_DODA"/>
</dbReference>
<evidence type="ECO:0000313" key="7">
    <source>
        <dbReference type="EMBL" id="MBB4117795.1"/>
    </source>
</evidence>
<evidence type="ECO:0000256" key="4">
    <source>
        <dbReference type="ARBA" id="ARBA00022833"/>
    </source>
</evidence>
<dbReference type="NCBIfam" id="NF007914">
    <property type="entry name" value="PRK10628.1"/>
    <property type="match status" value="1"/>
</dbReference>
<evidence type="ECO:0000256" key="3">
    <source>
        <dbReference type="ARBA" id="ARBA00022723"/>
    </source>
</evidence>
<dbReference type="EMBL" id="JACIFO010000001">
    <property type="protein sequence ID" value="MBB4117795.1"/>
    <property type="molecule type" value="Genomic_DNA"/>
</dbReference>
<reference evidence="7 8" key="1">
    <citation type="submission" date="2020-08" db="EMBL/GenBank/DDBJ databases">
        <title>Genomic Encyclopedia of Type Strains, Phase IV (KMG-IV): sequencing the most valuable type-strain genomes for metagenomic binning, comparative biology and taxonomic classification.</title>
        <authorList>
            <person name="Goeker M."/>
        </authorList>
    </citation>
    <scope>NUCLEOTIDE SEQUENCE [LARGE SCALE GENOMIC DNA]</scope>
    <source>
        <strain evidence="7 8">DSM 29568</strain>
    </source>
</reference>
<keyword evidence="7" id="KW-0223">Dioxygenase</keyword>
<sequence length="295" mass="33137">MNRKQFLKSIALLPLIPYSMTLKDLNKMTSTMSNTGKMPVLFLGHGSPMNAIEENEFVSAFRKLGQEIIRPNAILCISAHWETKGTFVTAMQNPPTIHDFGGFPQALFDVQYPAKGSPELAQETKSIITKTEVGLDDKWGLDHGAWSVIKHLYPNADIPVIQMSIDYTKPARYHYELAQELNSLRHKGVLIIGSGNMVHNLRMVAWKKLNEEFAFDWATEANEKMKSHILSGDFQPLIDFKSQGKAFDLAIPTPEHYLPLLYTLALKEENEKITLFNDKAVGGSLTMTSVKIESV</sequence>